<evidence type="ECO:0000256" key="14">
    <source>
        <dbReference type="SAM" id="MobiDB-lite"/>
    </source>
</evidence>
<dbReference type="GO" id="GO:0065002">
    <property type="term" value="P:intracellular protein transmembrane transport"/>
    <property type="evidence" value="ECO:0007669"/>
    <property type="project" value="UniProtKB-UniRule"/>
</dbReference>
<comment type="subunit">
    <text evidence="12">Part of the essential Sec protein translocation apparatus which comprises SecA, SecYEG and auxiliary proteins SecDF-YajC and YidC.</text>
</comment>
<feature type="transmembrane region" description="Helical" evidence="13">
    <location>
        <begin position="158"/>
        <end position="175"/>
    </location>
</feature>
<reference evidence="16 17" key="2">
    <citation type="submission" date="2015-01" db="EMBL/GenBank/DDBJ databases">
        <title>Complete genome sequence of Pyrinomonas methylaliphatogenes type strain K22T.</title>
        <authorList>
            <person name="Lee K.C.Y."/>
            <person name="Power J.F."/>
            <person name="Dunfield P.F."/>
            <person name="Morgan X.C."/>
            <person name="Huttenhower C."/>
            <person name="Stott M.B."/>
        </authorList>
    </citation>
    <scope>NUCLEOTIDE SEQUENCE [LARGE SCALE GENOMIC DNA]</scope>
    <source>
        <strain evidence="16 17">K22</strain>
    </source>
</reference>
<reference evidence="16 17" key="1">
    <citation type="submission" date="2013-12" db="EMBL/GenBank/DDBJ databases">
        <authorList>
            <person name="Stott M."/>
        </authorList>
    </citation>
    <scope>NUCLEOTIDE SEQUENCE [LARGE SCALE GENOMIC DNA]</scope>
    <source>
        <strain evidence="16 17">K22</strain>
    </source>
</reference>
<feature type="transmembrane region" description="Helical" evidence="13">
    <location>
        <begin position="18"/>
        <end position="36"/>
    </location>
</feature>
<evidence type="ECO:0000256" key="7">
    <source>
        <dbReference type="ARBA" id="ARBA00023010"/>
    </source>
</evidence>
<dbReference type="FunFam" id="1.20.1640.10:FF:000024">
    <property type="entry name" value="Multifunctional fusion protein"/>
    <property type="match status" value="1"/>
</dbReference>
<dbReference type="NCBIfam" id="TIGR00916">
    <property type="entry name" value="2A0604s01"/>
    <property type="match status" value="1"/>
</dbReference>
<evidence type="ECO:0000256" key="4">
    <source>
        <dbReference type="ARBA" id="ARBA00022692"/>
    </source>
</evidence>
<evidence type="ECO:0000313" key="16">
    <source>
        <dbReference type="EMBL" id="CDM66286.1"/>
    </source>
</evidence>
<dbReference type="InterPro" id="IPR005665">
    <property type="entry name" value="SecF_bac"/>
</dbReference>
<keyword evidence="3 13" id="KW-1003">Cell membrane</keyword>
<dbReference type="GO" id="GO:0006605">
    <property type="term" value="P:protein targeting"/>
    <property type="evidence" value="ECO:0007669"/>
    <property type="project" value="UniProtKB-UniRule"/>
</dbReference>
<feature type="region of interest" description="Disordered" evidence="14">
    <location>
        <begin position="321"/>
        <end position="344"/>
    </location>
</feature>
<dbReference type="STRING" id="454194.PYK22_02313"/>
<keyword evidence="17" id="KW-1185">Reference proteome</keyword>
<keyword evidence="7 13" id="KW-0811">Translocation</keyword>
<gene>
    <name evidence="13" type="primary">secF</name>
    <name evidence="16" type="ORF">PYK22_02313</name>
</gene>
<keyword evidence="2 13" id="KW-0813">Transport</keyword>
<dbReference type="RefSeq" id="WP_041977471.1">
    <property type="nucleotide sequence ID" value="NZ_CBXV010000008.1"/>
</dbReference>
<feature type="transmembrane region" description="Helical" evidence="13">
    <location>
        <begin position="285"/>
        <end position="311"/>
    </location>
</feature>
<comment type="similarity">
    <text evidence="11">In the N-terminal section; belongs to the SecD/SecF family. SecD subfamily.</text>
</comment>
<name>A0A0B6WYV8_9BACT</name>
<evidence type="ECO:0000256" key="9">
    <source>
        <dbReference type="ARBA" id="ARBA00059018"/>
    </source>
</evidence>
<sequence>MIQLFKDVNIDWLGKRRIFITASVVLMLAGLISAIARQAVPGGTDAFNLGVDFKGGSVITVKFKQRPSAEVIRAALDRAGVHEAVIQPVTDKQDEVLIKLPQMGSAGGSEATPEHAQVDIGRVRVAEALKTLGPEAGPEIVGTEAVGPIAGRALRNQAVAVTLLALVGILVYIAMRFEWTYGAAAVIAVFHDVLVTLGFFSIFQWEISLTVIAALLTLVGFSVNDTIVVFDRIRENLRLHRRESLYKITNDSINQTLSRTVITSGLVFLSVLALVLFGGEVLRGFSLALFIGIIVGTYSSIAVASPIMVWWQQRLEAHRSSAPESDARPQTAGAARHSRSIGRS</sequence>
<dbReference type="PRINTS" id="PR01755">
    <property type="entry name" value="SECFTRNLCASE"/>
</dbReference>
<dbReference type="EMBL" id="CBXV010000008">
    <property type="protein sequence ID" value="CDM66286.1"/>
    <property type="molecule type" value="Genomic_DNA"/>
</dbReference>
<dbReference type="Pfam" id="PF07549">
    <property type="entry name" value="Sec_GG"/>
    <property type="match status" value="1"/>
</dbReference>
<dbReference type="InterPro" id="IPR048634">
    <property type="entry name" value="SecD_SecF_C"/>
</dbReference>
<evidence type="ECO:0000256" key="5">
    <source>
        <dbReference type="ARBA" id="ARBA00022927"/>
    </source>
</evidence>
<protein>
    <recommendedName>
        <fullName evidence="13">Protein-export membrane protein SecF</fullName>
    </recommendedName>
</protein>
<evidence type="ECO:0000256" key="3">
    <source>
        <dbReference type="ARBA" id="ARBA00022475"/>
    </source>
</evidence>
<comment type="similarity">
    <text evidence="13">Belongs to the SecD/SecF family. SecF subfamily.</text>
</comment>
<dbReference type="PANTHER" id="PTHR30081:SF8">
    <property type="entry name" value="PROTEIN TRANSLOCASE SUBUNIT SECF"/>
    <property type="match status" value="1"/>
</dbReference>
<proteinExistence type="inferred from homology"/>
<keyword evidence="4 13" id="KW-0812">Transmembrane</keyword>
<dbReference type="InterPro" id="IPR022645">
    <property type="entry name" value="SecD/SecF_bac"/>
</dbReference>
<dbReference type="PANTHER" id="PTHR30081">
    <property type="entry name" value="PROTEIN-EXPORT MEMBRANE PROTEIN SEC"/>
    <property type="match status" value="1"/>
</dbReference>
<evidence type="ECO:0000256" key="2">
    <source>
        <dbReference type="ARBA" id="ARBA00022448"/>
    </source>
</evidence>
<comment type="subunit">
    <text evidence="13">Forms a complex with SecD. Part of the essential Sec protein translocation apparatus which comprises SecA, SecYEG and auxiliary proteins SecDF. Other proteins may also be involved.</text>
</comment>
<evidence type="ECO:0000259" key="15">
    <source>
        <dbReference type="Pfam" id="PF02355"/>
    </source>
</evidence>
<dbReference type="SUPFAM" id="SSF82866">
    <property type="entry name" value="Multidrug efflux transporter AcrB transmembrane domain"/>
    <property type="match status" value="1"/>
</dbReference>
<keyword evidence="5 13" id="KW-0653">Protein transport</keyword>
<feature type="transmembrane region" description="Helical" evidence="13">
    <location>
        <begin position="261"/>
        <end position="279"/>
    </location>
</feature>
<evidence type="ECO:0000256" key="12">
    <source>
        <dbReference type="ARBA" id="ARBA00065973"/>
    </source>
</evidence>
<comment type="function">
    <text evidence="9 13">Part of the Sec protein translocase complex. Interacts with the SecYEG preprotein conducting channel. SecDF uses the proton motive force (PMF) to complete protein translocation after the ATP-dependent function of SecA.</text>
</comment>
<dbReference type="GO" id="GO:0005886">
    <property type="term" value="C:plasma membrane"/>
    <property type="evidence" value="ECO:0007669"/>
    <property type="project" value="UniProtKB-SubCell"/>
</dbReference>
<evidence type="ECO:0000256" key="11">
    <source>
        <dbReference type="ARBA" id="ARBA00061053"/>
    </source>
</evidence>
<keyword evidence="6 13" id="KW-1133">Transmembrane helix</keyword>
<dbReference type="HAMAP" id="MF_01464_B">
    <property type="entry name" value="SecF_B"/>
    <property type="match status" value="1"/>
</dbReference>
<dbReference type="InterPro" id="IPR055344">
    <property type="entry name" value="SecD_SecF_C_bact"/>
</dbReference>
<feature type="transmembrane region" description="Helical" evidence="13">
    <location>
        <begin position="209"/>
        <end position="230"/>
    </location>
</feature>
<evidence type="ECO:0000256" key="10">
    <source>
        <dbReference type="ARBA" id="ARBA00060856"/>
    </source>
</evidence>
<evidence type="ECO:0000256" key="8">
    <source>
        <dbReference type="ARBA" id="ARBA00023136"/>
    </source>
</evidence>
<feature type="transmembrane region" description="Helical" evidence="13">
    <location>
        <begin position="182"/>
        <end position="203"/>
    </location>
</feature>
<evidence type="ECO:0000256" key="6">
    <source>
        <dbReference type="ARBA" id="ARBA00022989"/>
    </source>
</evidence>
<dbReference type="GO" id="GO:0015450">
    <property type="term" value="F:protein-transporting ATPase activity"/>
    <property type="evidence" value="ECO:0007669"/>
    <property type="project" value="InterPro"/>
</dbReference>
<keyword evidence="8 13" id="KW-0472">Membrane</keyword>
<dbReference type="GO" id="GO:0043952">
    <property type="term" value="P:protein transport by the Sec complex"/>
    <property type="evidence" value="ECO:0007669"/>
    <property type="project" value="UniProtKB-UniRule"/>
</dbReference>
<dbReference type="NCBIfam" id="TIGR00966">
    <property type="entry name" value="transloc_SecF"/>
    <property type="match status" value="1"/>
</dbReference>
<dbReference type="AlphaFoldDB" id="A0A0B6WYV8"/>
<comment type="subcellular location">
    <subcellularLocation>
        <location evidence="1 13">Cell membrane</location>
        <topology evidence="1 13">Multi-pass membrane protein</topology>
    </subcellularLocation>
</comment>
<dbReference type="InterPro" id="IPR022813">
    <property type="entry name" value="SecD/SecF_arch_bac"/>
</dbReference>
<dbReference type="InterPro" id="IPR022646">
    <property type="entry name" value="SecD/SecF_CS"/>
</dbReference>
<accession>A0A0B6WYV8</accession>
<evidence type="ECO:0000256" key="13">
    <source>
        <dbReference type="HAMAP-Rule" id="MF_01464"/>
    </source>
</evidence>
<dbReference type="Pfam" id="PF02355">
    <property type="entry name" value="SecD_SecF_C"/>
    <property type="match status" value="1"/>
</dbReference>
<dbReference type="Gene3D" id="1.20.1640.10">
    <property type="entry name" value="Multidrug efflux transporter AcrB transmembrane domain"/>
    <property type="match status" value="1"/>
</dbReference>
<dbReference type="Proteomes" id="UP000031518">
    <property type="component" value="Unassembled WGS sequence"/>
</dbReference>
<organism evidence="16 17">
    <name type="scientific">Pyrinomonas methylaliphatogenes</name>
    <dbReference type="NCBI Taxonomy" id="454194"/>
    <lineage>
        <taxon>Bacteria</taxon>
        <taxon>Pseudomonadati</taxon>
        <taxon>Acidobacteriota</taxon>
        <taxon>Blastocatellia</taxon>
        <taxon>Blastocatellales</taxon>
        <taxon>Pyrinomonadaceae</taxon>
        <taxon>Pyrinomonas</taxon>
    </lineage>
</organism>
<feature type="domain" description="Protein export membrane protein SecD/SecF C-terminal" evidence="15">
    <location>
        <begin position="138"/>
        <end position="313"/>
    </location>
</feature>
<evidence type="ECO:0000256" key="1">
    <source>
        <dbReference type="ARBA" id="ARBA00004651"/>
    </source>
</evidence>
<comment type="similarity">
    <text evidence="10">In the C-terminal section; belongs to the SecD/SecF family. SecF subfamily.</text>
</comment>
<evidence type="ECO:0000313" key="17">
    <source>
        <dbReference type="Proteomes" id="UP000031518"/>
    </source>
</evidence>